<reference evidence="2 3" key="1">
    <citation type="submission" date="2024-02" db="EMBL/GenBank/DDBJ databases">
        <title>De novo assembly and annotation of 12 fungi associated with fruit tree decline syndrome in Ontario, Canada.</title>
        <authorList>
            <person name="Sulman M."/>
            <person name="Ellouze W."/>
            <person name="Ilyukhin E."/>
        </authorList>
    </citation>
    <scope>NUCLEOTIDE SEQUENCE [LARGE SCALE GENOMIC DNA]</scope>
    <source>
        <strain evidence="2 3">M42-189</strain>
    </source>
</reference>
<feature type="region of interest" description="Disordered" evidence="1">
    <location>
        <begin position="473"/>
        <end position="498"/>
    </location>
</feature>
<sequence>MEKSSYAIPDVKDGPQFSKLESTLVSANPAPRPISKDGQHVFRHHNNEDVIVNELDFNFDVRPDEWPLANIESVQDLFSGVVYREHISKEENFSAETAIECLQANGDGSEWLSLNHFKLEDVLDGARGRALQTSTTTMPPKSGMGTTTRKMLIFFVPLIPAPSGSSYQYKLPMTRSSTDLLFTSLHLNPGFLPNLLGRPDYWAPQPRWDAEDGNFLSCDFFCQLPRWNLQSQGAPLSVYSKYDAQEDLILYVISHKQGDTVVNSLCKLLRPLIEHQAQCHISHILQESPFDIYAMICNLNFEASKWHVKRFQRFQWNTVNGVDDFLAGKDQGNRKKLASMLKDLQIVAQNADSHLANAQVFLHSARGICDIARRLNVSKRGRTKQRTLDMLRYLIDSMEKQHMWFANYKGRKENVMNLVFHFNTQTDALNNIELAADMKKDSTSMNAIAGLTMIFLPGTFTAVSPLSISTFPPTEPNSANNHRSPYSVPESSNPPLVNRRFKQPAFGGCG</sequence>
<dbReference type="EMBL" id="JAKJXO020000013">
    <property type="protein sequence ID" value="KAL1597228.1"/>
    <property type="molecule type" value="Genomic_DNA"/>
</dbReference>
<organism evidence="2 3">
    <name type="scientific">Paraconiothyrium brasiliense</name>
    <dbReference type="NCBI Taxonomy" id="300254"/>
    <lineage>
        <taxon>Eukaryota</taxon>
        <taxon>Fungi</taxon>
        <taxon>Dikarya</taxon>
        <taxon>Ascomycota</taxon>
        <taxon>Pezizomycotina</taxon>
        <taxon>Dothideomycetes</taxon>
        <taxon>Pleosporomycetidae</taxon>
        <taxon>Pleosporales</taxon>
        <taxon>Massarineae</taxon>
        <taxon>Didymosphaeriaceae</taxon>
        <taxon>Paraconiothyrium</taxon>
    </lineage>
</organism>
<evidence type="ECO:0000313" key="3">
    <source>
        <dbReference type="Proteomes" id="UP001521785"/>
    </source>
</evidence>
<protein>
    <submittedName>
        <fullName evidence="2">Uncharacterized protein</fullName>
    </submittedName>
</protein>
<accession>A0ABR3QYW3</accession>
<comment type="caution">
    <text evidence="2">The sequence shown here is derived from an EMBL/GenBank/DDBJ whole genome shotgun (WGS) entry which is preliminary data.</text>
</comment>
<keyword evidence="3" id="KW-1185">Reference proteome</keyword>
<feature type="compositionally biased region" description="Polar residues" evidence="1">
    <location>
        <begin position="473"/>
        <end position="495"/>
    </location>
</feature>
<evidence type="ECO:0000256" key="1">
    <source>
        <dbReference type="SAM" id="MobiDB-lite"/>
    </source>
</evidence>
<name>A0ABR3QYW3_9PLEO</name>
<evidence type="ECO:0000313" key="2">
    <source>
        <dbReference type="EMBL" id="KAL1597228.1"/>
    </source>
</evidence>
<proteinExistence type="predicted"/>
<dbReference type="Proteomes" id="UP001521785">
    <property type="component" value="Unassembled WGS sequence"/>
</dbReference>
<gene>
    <name evidence="2" type="ORF">SLS60_008810</name>
</gene>